<protein>
    <submittedName>
        <fullName evidence="3">Uncharacterized protein LOC113468105</fullName>
    </submittedName>
</protein>
<keyword evidence="2" id="KW-1185">Reference proteome</keyword>
<dbReference type="KEGG" id="dci:113468105"/>
<feature type="compositionally biased region" description="Acidic residues" evidence="1">
    <location>
        <begin position="12"/>
        <end position="27"/>
    </location>
</feature>
<evidence type="ECO:0000313" key="3">
    <source>
        <dbReference type="RefSeq" id="XP_026680565.1"/>
    </source>
</evidence>
<feature type="region of interest" description="Disordered" evidence="1">
    <location>
        <begin position="219"/>
        <end position="283"/>
    </location>
</feature>
<reference evidence="3" key="1">
    <citation type="submission" date="2025-08" db="UniProtKB">
        <authorList>
            <consortium name="RefSeq"/>
        </authorList>
    </citation>
    <scope>IDENTIFICATION</scope>
</reference>
<proteinExistence type="predicted"/>
<dbReference type="RefSeq" id="XP_026680565.1">
    <property type="nucleotide sequence ID" value="XM_026824764.1"/>
</dbReference>
<dbReference type="STRING" id="121845.A0A3Q0J1I3"/>
<feature type="compositionally biased region" description="Basic and acidic residues" evidence="1">
    <location>
        <begin position="246"/>
        <end position="258"/>
    </location>
</feature>
<evidence type="ECO:0000313" key="2">
    <source>
        <dbReference type="Proteomes" id="UP000079169"/>
    </source>
</evidence>
<organism evidence="2 3">
    <name type="scientific">Diaphorina citri</name>
    <name type="common">Asian citrus psyllid</name>
    <dbReference type="NCBI Taxonomy" id="121845"/>
    <lineage>
        <taxon>Eukaryota</taxon>
        <taxon>Metazoa</taxon>
        <taxon>Ecdysozoa</taxon>
        <taxon>Arthropoda</taxon>
        <taxon>Hexapoda</taxon>
        <taxon>Insecta</taxon>
        <taxon>Pterygota</taxon>
        <taxon>Neoptera</taxon>
        <taxon>Paraneoptera</taxon>
        <taxon>Hemiptera</taxon>
        <taxon>Sternorrhyncha</taxon>
        <taxon>Psylloidea</taxon>
        <taxon>Psyllidae</taxon>
        <taxon>Diaphorininae</taxon>
        <taxon>Diaphorina</taxon>
    </lineage>
</organism>
<dbReference type="AlphaFoldDB" id="A0A3Q0J1I3"/>
<evidence type="ECO:0000256" key="1">
    <source>
        <dbReference type="SAM" id="MobiDB-lite"/>
    </source>
</evidence>
<dbReference type="PaxDb" id="121845-A0A3Q0J1I3"/>
<name>A0A3Q0J1I3_DIACI</name>
<feature type="region of interest" description="Disordered" evidence="1">
    <location>
        <begin position="349"/>
        <end position="374"/>
    </location>
</feature>
<feature type="region of interest" description="Disordered" evidence="1">
    <location>
        <begin position="1"/>
        <end position="36"/>
    </location>
</feature>
<gene>
    <name evidence="3" type="primary">LOC113468105</name>
</gene>
<sequence>MSRNHNKVNSNDVEDDEESLENFDSEEYSSGLKERDAALSNEENLLKNSYRNEYMVTNINSTRSKETINRKMIILNDSEEDQISSETNTEDSIPTSHLGTYLSVSKETFLPKKKTGEPAIAQTITRGITPTIVATPALKATSINNVFGASSRNRFAVDLTTLRADMPYLIYPTVDSQEFDILPSSVQEINGEYLTSTGDFDLPVLKDILSNSQDDILETSEARNIVSPTDPSERTPSIEKEEDESPKDSRENSERVPDSENVISVKKEYSSSKNNGEIVKPQKVKPKANLPTYTVKNSYDSFLFEDDLITEEPKYDTNQLFRKPVIIKNDINFEAIAKKQQRISKSLLFNRNKDREAQKEKDQPTANQQEKTSEKSKLVTTTYFGFADFTTTVGSTVIHFMPHTPAAVPNSLVTSIKGKHRRKKTNLPPINKRKVLKSQS</sequence>
<dbReference type="GeneID" id="113468105"/>
<accession>A0A3Q0J1I3</accession>
<dbReference type="Proteomes" id="UP000079169">
    <property type="component" value="Unplaced"/>
</dbReference>
<feature type="compositionally biased region" description="Basic and acidic residues" evidence="1">
    <location>
        <begin position="351"/>
        <end position="363"/>
    </location>
</feature>